<organism evidence="3 4">
    <name type="scientific">Desulfoplanes formicivorans</name>
    <dbReference type="NCBI Taxonomy" id="1592317"/>
    <lineage>
        <taxon>Bacteria</taxon>
        <taxon>Pseudomonadati</taxon>
        <taxon>Thermodesulfobacteriota</taxon>
        <taxon>Desulfovibrionia</taxon>
        <taxon>Desulfovibrionales</taxon>
        <taxon>Desulfoplanaceae</taxon>
        <taxon>Desulfoplanes</taxon>
    </lineage>
</organism>
<dbReference type="PANTHER" id="PTHR47505:SF1">
    <property type="entry name" value="DNA UTILIZATION PROTEIN YHGH"/>
    <property type="match status" value="1"/>
</dbReference>
<comment type="caution">
    <text evidence="3">The sequence shown here is derived from an EMBL/GenBank/DDBJ whole genome shotgun (WGS) entry which is preliminary data.</text>
</comment>
<accession>A0A194AEI5</accession>
<sequence length="246" mass="27347">MNTGVLDRIRGIVQQFALAAGRRCLICGRRIVQRDSVFPELCPDCLADIRPQTRGYCPGCGMCYPSDSMEVYLCSDCRRSPRPWSSLGFFGPYSGLVRSMITDFKFNARLPLVTLLGRMLLQGGVLHDIQPADVIVPVPLHPRRLQERGFNQSLELARRLVPVWGPEVDVRSLVRVRNTRAQRGLGKKARRSNLKGAFAVRGRRLENKRVLLVDDVMTTGSTLTSCARALRACGAGRVDVLVVARA</sequence>
<dbReference type="CDD" id="cd06223">
    <property type="entry name" value="PRTases_typeI"/>
    <property type="match status" value="1"/>
</dbReference>
<dbReference type="OrthoDB" id="9779910at2"/>
<evidence type="ECO:0000256" key="1">
    <source>
        <dbReference type="ARBA" id="ARBA00008007"/>
    </source>
</evidence>
<dbReference type="STRING" id="1592317.DPF_0436"/>
<reference evidence="4" key="1">
    <citation type="submission" date="2016-06" db="EMBL/GenBank/DDBJ databases">
        <title>Draft genome sequence of Desulfoplanes formicivorans strain Pf12B.</title>
        <authorList>
            <person name="Watanabe M."/>
            <person name="Kojima H."/>
            <person name="Fukui M."/>
        </authorList>
    </citation>
    <scope>NUCLEOTIDE SEQUENCE [LARGE SCALE GENOMIC DNA]</scope>
    <source>
        <strain evidence="4">Pf12B</strain>
    </source>
</reference>
<dbReference type="PANTHER" id="PTHR47505">
    <property type="entry name" value="DNA UTILIZATION PROTEIN YHGH"/>
    <property type="match status" value="1"/>
</dbReference>
<dbReference type="GO" id="GO:0016757">
    <property type="term" value="F:glycosyltransferase activity"/>
    <property type="evidence" value="ECO:0007669"/>
    <property type="project" value="UniProtKB-KW"/>
</dbReference>
<keyword evidence="3" id="KW-0808">Transferase</keyword>
<dbReference type="Proteomes" id="UP000095200">
    <property type="component" value="Unassembled WGS sequence"/>
</dbReference>
<feature type="domain" description="Phosphoribosyltransferase" evidence="2">
    <location>
        <begin position="156"/>
        <end position="244"/>
    </location>
</feature>
<dbReference type="InterPro" id="IPR000836">
    <property type="entry name" value="PRTase_dom"/>
</dbReference>
<gene>
    <name evidence="3" type="ORF">DPF_0436</name>
</gene>
<dbReference type="InterPro" id="IPR029057">
    <property type="entry name" value="PRTase-like"/>
</dbReference>
<keyword evidence="4" id="KW-1185">Reference proteome</keyword>
<comment type="similarity">
    <text evidence="1">Belongs to the ComF/GntX family.</text>
</comment>
<protein>
    <submittedName>
        <fullName evidence="3">Phosphoribosyltransferase</fullName>
    </submittedName>
</protein>
<dbReference type="EMBL" id="BDFE01000007">
    <property type="protein sequence ID" value="GAU07738.1"/>
    <property type="molecule type" value="Genomic_DNA"/>
</dbReference>
<dbReference type="InterPro" id="IPR051910">
    <property type="entry name" value="ComF/GntX_DNA_util-trans"/>
</dbReference>
<dbReference type="Gene3D" id="3.40.50.2020">
    <property type="match status" value="1"/>
</dbReference>
<dbReference type="SUPFAM" id="SSF53271">
    <property type="entry name" value="PRTase-like"/>
    <property type="match status" value="1"/>
</dbReference>
<evidence type="ECO:0000313" key="3">
    <source>
        <dbReference type="EMBL" id="GAU07738.1"/>
    </source>
</evidence>
<dbReference type="AlphaFoldDB" id="A0A194AEI5"/>
<evidence type="ECO:0000259" key="2">
    <source>
        <dbReference type="Pfam" id="PF00156"/>
    </source>
</evidence>
<dbReference type="RefSeq" id="WP_069857250.1">
    <property type="nucleotide sequence ID" value="NZ_BDFE01000007.1"/>
</dbReference>
<name>A0A194AEI5_9BACT</name>
<dbReference type="Pfam" id="PF00156">
    <property type="entry name" value="Pribosyltran"/>
    <property type="match status" value="1"/>
</dbReference>
<evidence type="ECO:0000313" key="4">
    <source>
        <dbReference type="Proteomes" id="UP000095200"/>
    </source>
</evidence>
<proteinExistence type="inferred from homology"/>
<keyword evidence="3" id="KW-0328">Glycosyltransferase</keyword>